<reference evidence="1 2" key="1">
    <citation type="submission" date="2019-12" db="EMBL/GenBank/DDBJ databases">
        <title>Paenibacillus sp. nov., an endophytic bacterium isolated from the stem of Dendrobium.</title>
        <authorList>
            <person name="Zhao R."/>
        </authorList>
    </citation>
    <scope>NUCLEOTIDE SEQUENCE [LARGE SCALE GENOMIC DNA]</scope>
    <source>
        <strain evidence="1 2">HJL G12</strain>
    </source>
</reference>
<dbReference type="EMBL" id="WUBI01000001">
    <property type="protein sequence ID" value="MWV42192.1"/>
    <property type="molecule type" value="Genomic_DNA"/>
</dbReference>
<comment type="caution">
    <text evidence="1">The sequence shown here is derived from an EMBL/GenBank/DDBJ whole genome shotgun (WGS) entry which is preliminary data.</text>
</comment>
<accession>A0A7X3IE22</accession>
<evidence type="ECO:0000313" key="1">
    <source>
        <dbReference type="EMBL" id="MWV42192.1"/>
    </source>
</evidence>
<sequence length="283" mass="32829">MNDRLTALSQIKIDTLVNMIKMAYAFENWEEVISLSESLLEIANLTKYSERQMQCSDSMEKPVVYYFGYSYLMKGLALQKLRAYTESIDCVIRYSDLSWVEDTNQENKYYTDSFKVFAKANLLTLEILLGNKDKLPDYIEVLHENEDEILPGLITVVESALVHDFNADLQITQLVPYISNYHHYNRPVRIAYYLTVHYLLALYHYKNKKYSDAINFTLHNLTISDRLGNDKYFKKSVALFELLKTHATVPQITEYSSILNSILKGEIENEESFDLNSIIGSAE</sequence>
<dbReference type="AlphaFoldDB" id="A0A7X3IE22"/>
<dbReference type="RefSeq" id="WP_160495817.1">
    <property type="nucleotide sequence ID" value="NZ_WUBI01000001.1"/>
</dbReference>
<dbReference type="Proteomes" id="UP000460318">
    <property type="component" value="Unassembled WGS sequence"/>
</dbReference>
<name>A0A7X3IE22_9BACL</name>
<evidence type="ECO:0000313" key="2">
    <source>
        <dbReference type="Proteomes" id="UP000460318"/>
    </source>
</evidence>
<protein>
    <recommendedName>
        <fullName evidence="3">DNA-binding protein</fullName>
    </recommendedName>
</protein>
<organism evidence="1 2">
    <name type="scientific">Paenibacillus dendrobii</name>
    <dbReference type="NCBI Taxonomy" id="2691084"/>
    <lineage>
        <taxon>Bacteria</taxon>
        <taxon>Bacillati</taxon>
        <taxon>Bacillota</taxon>
        <taxon>Bacilli</taxon>
        <taxon>Bacillales</taxon>
        <taxon>Paenibacillaceae</taxon>
        <taxon>Paenibacillus</taxon>
    </lineage>
</organism>
<keyword evidence="2" id="KW-1185">Reference proteome</keyword>
<gene>
    <name evidence="1" type="ORF">GRF59_00980</name>
</gene>
<evidence type="ECO:0008006" key="3">
    <source>
        <dbReference type="Google" id="ProtNLM"/>
    </source>
</evidence>
<proteinExistence type="predicted"/>